<keyword evidence="2" id="KW-1185">Reference proteome</keyword>
<evidence type="ECO:0000313" key="1">
    <source>
        <dbReference type="EMBL" id="UXD22721.1"/>
    </source>
</evidence>
<dbReference type="Proteomes" id="UP001063698">
    <property type="component" value="Chromosome"/>
</dbReference>
<accession>A0A977KCU2</accession>
<protein>
    <submittedName>
        <fullName evidence="1">Uncharacterized protein</fullName>
    </submittedName>
</protein>
<evidence type="ECO:0000313" key="2">
    <source>
        <dbReference type="Proteomes" id="UP001063698"/>
    </source>
</evidence>
<gene>
    <name evidence="1" type="ORF">IPA_07680</name>
</gene>
<organism evidence="1 2">
    <name type="scientific">Ignicoccus pacificus DSM 13166</name>
    <dbReference type="NCBI Taxonomy" id="940294"/>
    <lineage>
        <taxon>Archaea</taxon>
        <taxon>Thermoproteota</taxon>
        <taxon>Thermoprotei</taxon>
        <taxon>Desulfurococcales</taxon>
        <taxon>Desulfurococcaceae</taxon>
        <taxon>Ignicoccus</taxon>
    </lineage>
</organism>
<sequence>MSAIKVGRPYKEVLEQMLRDLERRGIKLTQKELIERLILAAANEERWLESVIWKSLSFEEAEALLDDLEVDLGVEDTKSDMVRRLYSGTD</sequence>
<proteinExistence type="predicted"/>
<reference evidence="1" key="1">
    <citation type="submission" date="2013-11" db="EMBL/GenBank/DDBJ databases">
        <title>Comparative genomics of Ignicoccus.</title>
        <authorList>
            <person name="Podar M."/>
        </authorList>
    </citation>
    <scope>NUCLEOTIDE SEQUENCE</scope>
    <source>
        <strain evidence="1">DSM 13166</strain>
    </source>
</reference>
<name>A0A977KCU2_9CREN</name>
<dbReference type="AlphaFoldDB" id="A0A977KCU2"/>
<dbReference type="EMBL" id="CP006868">
    <property type="protein sequence ID" value="UXD22721.1"/>
    <property type="molecule type" value="Genomic_DNA"/>
</dbReference>
<dbReference type="KEGG" id="ipc:IPA_07680"/>